<evidence type="ECO:0000313" key="1">
    <source>
        <dbReference type="EMBL" id="MRX73038.1"/>
    </source>
</evidence>
<organism evidence="1 2">
    <name type="scientific">Metabacillus lacus</name>
    <dbReference type="NCBI Taxonomy" id="1983721"/>
    <lineage>
        <taxon>Bacteria</taxon>
        <taxon>Bacillati</taxon>
        <taxon>Bacillota</taxon>
        <taxon>Bacilli</taxon>
        <taxon>Bacillales</taxon>
        <taxon>Bacillaceae</taxon>
        <taxon>Metabacillus</taxon>
    </lineage>
</organism>
<dbReference type="OrthoDB" id="2621377at2"/>
<proteinExistence type="predicted"/>
<dbReference type="AlphaFoldDB" id="A0A7X2J075"/>
<gene>
    <name evidence="1" type="ORF">GJU40_12895</name>
</gene>
<protein>
    <submittedName>
        <fullName evidence="1">Uncharacterized protein</fullName>
    </submittedName>
</protein>
<dbReference type="Proteomes" id="UP000448867">
    <property type="component" value="Unassembled WGS sequence"/>
</dbReference>
<sequence>MDLVEIEINICLDTLSINNRNVITGEIYFSYNDHYFPEKGWDDFIVVILTWWHKAMINLISSRQNGIVQEFEFMDGPLLVKGIKLSDDIVELQFIKEKKDSEHIFFTCQTSIKKFKKTLLNSTKQLLKDIKKRNWQSDDIEELEKMWNILKK</sequence>
<name>A0A7X2J075_9BACI</name>
<evidence type="ECO:0000313" key="2">
    <source>
        <dbReference type="Proteomes" id="UP000448867"/>
    </source>
</evidence>
<comment type="caution">
    <text evidence="1">The sequence shown here is derived from an EMBL/GenBank/DDBJ whole genome shotgun (WGS) entry which is preliminary data.</text>
</comment>
<keyword evidence="2" id="KW-1185">Reference proteome</keyword>
<accession>A0A7X2J075</accession>
<dbReference type="RefSeq" id="WP_154308301.1">
    <property type="nucleotide sequence ID" value="NZ_WKKI01000025.1"/>
</dbReference>
<reference evidence="1 2" key="1">
    <citation type="submission" date="2019-11" db="EMBL/GenBank/DDBJ databases">
        <title>Bacillus lacus genome.</title>
        <authorList>
            <person name="Allen C.J."/>
            <person name="Newman J.D."/>
        </authorList>
    </citation>
    <scope>NUCLEOTIDE SEQUENCE [LARGE SCALE GENOMIC DNA]</scope>
    <source>
        <strain evidence="1 2">KCTC 33946</strain>
    </source>
</reference>
<dbReference type="EMBL" id="WKKI01000025">
    <property type="protein sequence ID" value="MRX73038.1"/>
    <property type="molecule type" value="Genomic_DNA"/>
</dbReference>